<dbReference type="Proteomes" id="UP001596540">
    <property type="component" value="Unassembled WGS sequence"/>
</dbReference>
<gene>
    <name evidence="1" type="ORF">ACFQRF_26950</name>
</gene>
<evidence type="ECO:0000313" key="2">
    <source>
        <dbReference type="Proteomes" id="UP001596540"/>
    </source>
</evidence>
<comment type="caution">
    <text evidence="1">The sequence shown here is derived from an EMBL/GenBank/DDBJ whole genome shotgun (WGS) entry which is preliminary data.</text>
</comment>
<accession>A0ABW2KQ45</accession>
<organism evidence="1 2">
    <name type="scientific">Marinactinospora rubrisoli</name>
    <dbReference type="NCBI Taxonomy" id="2715399"/>
    <lineage>
        <taxon>Bacteria</taxon>
        <taxon>Bacillati</taxon>
        <taxon>Actinomycetota</taxon>
        <taxon>Actinomycetes</taxon>
        <taxon>Streptosporangiales</taxon>
        <taxon>Nocardiopsidaceae</taxon>
        <taxon>Marinactinospora</taxon>
    </lineage>
</organism>
<protein>
    <submittedName>
        <fullName evidence="1">Uncharacterized protein</fullName>
    </submittedName>
</protein>
<reference evidence="2" key="1">
    <citation type="journal article" date="2019" name="Int. J. Syst. Evol. Microbiol.">
        <title>The Global Catalogue of Microorganisms (GCM) 10K type strain sequencing project: providing services to taxonomists for standard genome sequencing and annotation.</title>
        <authorList>
            <consortium name="The Broad Institute Genomics Platform"/>
            <consortium name="The Broad Institute Genome Sequencing Center for Infectious Disease"/>
            <person name="Wu L."/>
            <person name="Ma J."/>
        </authorList>
    </citation>
    <scope>NUCLEOTIDE SEQUENCE [LARGE SCALE GENOMIC DNA]</scope>
    <source>
        <strain evidence="2">CGMCC 4.7382</strain>
    </source>
</reference>
<keyword evidence="2" id="KW-1185">Reference proteome</keyword>
<dbReference type="RefSeq" id="WP_379874198.1">
    <property type="nucleotide sequence ID" value="NZ_JBHTBH010000020.1"/>
</dbReference>
<proteinExistence type="predicted"/>
<name>A0ABW2KQ45_9ACTN</name>
<evidence type="ECO:0000313" key="1">
    <source>
        <dbReference type="EMBL" id="MFC7331386.1"/>
    </source>
</evidence>
<dbReference type="EMBL" id="JBHTBH010000020">
    <property type="protein sequence ID" value="MFC7331386.1"/>
    <property type="molecule type" value="Genomic_DNA"/>
</dbReference>
<sequence>MLLPRVTEQAVTELLNKHFGTRPDLVEAITADPAFGDLVDWLNREYDSDLVDISDALWGVATEMDAGLADWVATRADQPAVWLISRTRS</sequence>